<dbReference type="InParanoid" id="A0A545ARW8"/>
<accession>A0A545ARW8</accession>
<dbReference type="PROSITE" id="PS51866">
    <property type="entry name" value="MOP"/>
    <property type="match status" value="2"/>
</dbReference>
<keyword evidence="5" id="KW-1185">Reference proteome</keyword>
<evidence type="ECO:0000313" key="4">
    <source>
        <dbReference type="EMBL" id="TQS44067.1"/>
    </source>
</evidence>
<evidence type="ECO:0000259" key="3">
    <source>
        <dbReference type="PROSITE" id="PS51866"/>
    </source>
</evidence>
<evidence type="ECO:0000256" key="2">
    <source>
        <dbReference type="PROSITE-ProRule" id="PRU01213"/>
    </source>
</evidence>
<dbReference type="InterPro" id="IPR005116">
    <property type="entry name" value="Transp-assoc_OB_typ1"/>
</dbReference>
<dbReference type="EMBL" id="VIRS01000010">
    <property type="protein sequence ID" value="TQS44067.1"/>
    <property type="molecule type" value="Genomic_DNA"/>
</dbReference>
<dbReference type="PANTHER" id="PTHR30432:SF1">
    <property type="entry name" value="DNA-BINDING TRANSCRIPTIONAL DUAL REGULATOR MODE"/>
    <property type="match status" value="1"/>
</dbReference>
<keyword evidence="4" id="KW-0418">Kinase</keyword>
<sequence>MRLSIRNQFAGTVSAVAVGEVMSTVKVRLASGPEITAAITGEAVEELGLAEGADVHVLIKSTEVAVATGPVSGISIRNQLPGVVADVDHGAVMTTVKITLGDGSLLTAAITRDGAEDLALTAGASVTALVKSTEVSVAVP</sequence>
<dbReference type="PANTHER" id="PTHR30432">
    <property type="entry name" value="TRANSCRIPTIONAL REGULATOR MODE"/>
    <property type="match status" value="1"/>
</dbReference>
<dbReference type="Proteomes" id="UP000317982">
    <property type="component" value="Unassembled WGS sequence"/>
</dbReference>
<name>A0A545ARW8_9ACTN</name>
<dbReference type="Gene3D" id="2.40.50.100">
    <property type="match status" value="2"/>
</dbReference>
<dbReference type="OrthoDB" id="122515at2"/>
<dbReference type="InterPro" id="IPR004606">
    <property type="entry name" value="Mop_domain"/>
</dbReference>
<evidence type="ECO:0000256" key="1">
    <source>
        <dbReference type="ARBA" id="ARBA00022505"/>
    </source>
</evidence>
<gene>
    <name evidence="4" type="ORF">FL583_16590</name>
</gene>
<dbReference type="NCBIfam" id="TIGR00638">
    <property type="entry name" value="Mop"/>
    <property type="match status" value="2"/>
</dbReference>
<dbReference type="SUPFAM" id="SSF50331">
    <property type="entry name" value="MOP-like"/>
    <property type="match status" value="2"/>
</dbReference>
<feature type="domain" description="Mop" evidence="3">
    <location>
        <begin position="2"/>
        <end position="68"/>
    </location>
</feature>
<proteinExistence type="predicted"/>
<dbReference type="GO" id="GO:0016301">
    <property type="term" value="F:kinase activity"/>
    <property type="evidence" value="ECO:0007669"/>
    <property type="project" value="UniProtKB-KW"/>
</dbReference>
<dbReference type="InterPro" id="IPR051815">
    <property type="entry name" value="Molybdate_resp_trans_reg"/>
</dbReference>
<dbReference type="AlphaFoldDB" id="A0A545ARW8"/>
<dbReference type="RefSeq" id="WP_142705556.1">
    <property type="nucleotide sequence ID" value="NZ_VIRS01000010.1"/>
</dbReference>
<reference evidence="4 5" key="1">
    <citation type="submission" date="2019-07" db="EMBL/GenBank/DDBJ databases">
        <title>Cryptosporangium phraense sp. nov., isolated from plant litter.</title>
        <authorList>
            <person name="Suriyachadkun C."/>
        </authorList>
    </citation>
    <scope>NUCLEOTIDE SEQUENCE [LARGE SCALE GENOMIC DNA]</scope>
    <source>
        <strain evidence="4 5">A-T 5661</strain>
    </source>
</reference>
<feature type="domain" description="Mop" evidence="3">
    <location>
        <begin position="73"/>
        <end position="139"/>
    </location>
</feature>
<dbReference type="GO" id="GO:0015689">
    <property type="term" value="P:molybdate ion transport"/>
    <property type="evidence" value="ECO:0007669"/>
    <property type="project" value="InterPro"/>
</dbReference>
<organism evidence="4 5">
    <name type="scientific">Cryptosporangium phraense</name>
    <dbReference type="NCBI Taxonomy" id="2593070"/>
    <lineage>
        <taxon>Bacteria</taxon>
        <taxon>Bacillati</taxon>
        <taxon>Actinomycetota</taxon>
        <taxon>Actinomycetes</taxon>
        <taxon>Cryptosporangiales</taxon>
        <taxon>Cryptosporangiaceae</taxon>
        <taxon>Cryptosporangium</taxon>
    </lineage>
</organism>
<protein>
    <submittedName>
        <fullName evidence="4">Adenylate kinase</fullName>
    </submittedName>
</protein>
<comment type="caution">
    <text evidence="4">The sequence shown here is derived from an EMBL/GenBank/DDBJ whole genome shotgun (WGS) entry which is preliminary data.</text>
</comment>
<keyword evidence="4" id="KW-0808">Transferase</keyword>
<dbReference type="Pfam" id="PF03459">
    <property type="entry name" value="TOBE"/>
    <property type="match status" value="2"/>
</dbReference>
<evidence type="ECO:0000313" key="5">
    <source>
        <dbReference type="Proteomes" id="UP000317982"/>
    </source>
</evidence>
<dbReference type="InterPro" id="IPR008995">
    <property type="entry name" value="Mo/tungstate-bd_C_term_dom"/>
</dbReference>
<keyword evidence="1 2" id="KW-0500">Molybdenum</keyword>